<feature type="compositionally biased region" description="Polar residues" evidence="5">
    <location>
        <begin position="34"/>
        <end position="49"/>
    </location>
</feature>
<keyword evidence="2" id="KW-0805">Transcription regulation</keyword>
<dbReference type="PANTHER" id="PTHR22970">
    <property type="entry name" value="AT-RICH INTERACTIVE DOMAIN-CONTAINING PROTEIN 2"/>
    <property type="match status" value="1"/>
</dbReference>
<proteinExistence type="predicted"/>
<dbReference type="EMBL" id="CABVLU010000005">
    <property type="protein sequence ID" value="VVT58744.1"/>
    <property type="molecule type" value="Genomic_DNA"/>
</dbReference>
<evidence type="ECO:0000256" key="5">
    <source>
        <dbReference type="SAM" id="MobiDB-lite"/>
    </source>
</evidence>
<dbReference type="InterPro" id="IPR016024">
    <property type="entry name" value="ARM-type_fold"/>
</dbReference>
<dbReference type="PROSITE" id="PS51526">
    <property type="entry name" value="RFX_DBD"/>
    <property type="match status" value="1"/>
</dbReference>
<dbReference type="Proteomes" id="UP000398389">
    <property type="component" value="Unassembled WGS sequence"/>
</dbReference>
<dbReference type="AlphaFoldDB" id="A0A5E8C4J6"/>
<dbReference type="GO" id="GO:0006355">
    <property type="term" value="P:regulation of DNA-templated transcription"/>
    <property type="evidence" value="ECO:0007669"/>
    <property type="project" value="InterPro"/>
</dbReference>
<dbReference type="GO" id="GO:0016586">
    <property type="term" value="C:RSC-type complex"/>
    <property type="evidence" value="ECO:0007669"/>
    <property type="project" value="TreeGrafter"/>
</dbReference>
<feature type="compositionally biased region" description="Low complexity" evidence="5">
    <location>
        <begin position="132"/>
        <end position="161"/>
    </location>
</feature>
<dbReference type="OrthoDB" id="338531at2759"/>
<dbReference type="InterPro" id="IPR052406">
    <property type="entry name" value="Chromatin_Remodeling_Comp"/>
</dbReference>
<protein>
    <recommendedName>
        <fullName evidence="6">RFX-type winged-helix domain-containing protein</fullName>
    </recommendedName>
</protein>
<dbReference type="PANTHER" id="PTHR22970:SF14">
    <property type="entry name" value="AT-RICH INTERACTIVE DOMAIN-CONTAINING PROTEIN 2"/>
    <property type="match status" value="1"/>
</dbReference>
<dbReference type="InterPro" id="IPR003150">
    <property type="entry name" value="DNA-bd_RFX"/>
</dbReference>
<dbReference type="SUPFAM" id="SSF48371">
    <property type="entry name" value="ARM repeat"/>
    <property type="match status" value="1"/>
</dbReference>
<dbReference type="RefSeq" id="XP_031856964.1">
    <property type="nucleotide sequence ID" value="XM_032001073.1"/>
</dbReference>
<keyword evidence="1" id="KW-0156">Chromatin regulator</keyword>
<evidence type="ECO:0000256" key="3">
    <source>
        <dbReference type="ARBA" id="ARBA00023163"/>
    </source>
</evidence>
<feature type="compositionally biased region" description="Low complexity" evidence="5">
    <location>
        <begin position="85"/>
        <end position="108"/>
    </location>
</feature>
<evidence type="ECO:0000256" key="2">
    <source>
        <dbReference type="ARBA" id="ARBA00023015"/>
    </source>
</evidence>
<keyword evidence="8" id="KW-1185">Reference proteome</keyword>
<dbReference type="GO" id="GO:0006325">
    <property type="term" value="P:chromatin organization"/>
    <property type="evidence" value="ECO:0007669"/>
    <property type="project" value="UniProtKB-KW"/>
</dbReference>
<evidence type="ECO:0000313" key="7">
    <source>
        <dbReference type="EMBL" id="VVT58744.1"/>
    </source>
</evidence>
<organism evidence="7 8">
    <name type="scientific">Magnusiomyces paraingens</name>
    <dbReference type="NCBI Taxonomy" id="2606893"/>
    <lineage>
        <taxon>Eukaryota</taxon>
        <taxon>Fungi</taxon>
        <taxon>Dikarya</taxon>
        <taxon>Ascomycota</taxon>
        <taxon>Saccharomycotina</taxon>
        <taxon>Dipodascomycetes</taxon>
        <taxon>Dipodascales</taxon>
        <taxon>Dipodascaceae</taxon>
        <taxon>Magnusiomyces</taxon>
    </lineage>
</organism>
<gene>
    <name evidence="7" type="ORF">SAPINGB_P006362</name>
</gene>
<sequence length="715" mass="78084">MRTRASMAAQYASPPGPPQSIPQSTTGPVPAVSGSRSTTTSPYATQMLPNGQYVPAYAPNGGSAQPQVMNGYPAQYYNPPPQIPPHQQQQQHQQPQQHQHQHQQQQSQPPRPGVIPGLPPHLQKTGPYMPMPQQQQQQQHIPQQLQQPQPQQQQHLQQVSAPQQYAPVVHNVTAIPIMTPGNSPHAFQTPYYNPAMRQQTQQQLLLERRQNEARSGGTAYGYGLTGVPTLQRILMSLQCGIESEEKWALASLVHTSFASAEKFSLKYNDVLADVLLRKIAESHGGKKNEDVEDSKSTGTIFPFDATSASDAILATEQRILEALLVVRNFAVESDNAEYLGKQKLCQEVVAYGLDTTNVGVNNEYLHYCVEILESVSFYIIGMTLDHPLFQSVAKLVATSTDRSIAVPALRSLSRLLIRDEKNIAGELPQALVAHIMRYLLTRDYELLAAALDFLYQYTAQPVNVSKLVSGAADTPAPAPVAAVREHLVRLLTYGMTSPEPVYVRQPRRTPKPVPENPPVLGELELRELLSLNEPDRATQWIRTCYENEATGEVTQISLWKAYEAQFEPHARAGGVRLLPAVDFIKNVTAAFQNSAAMVVNTPDGKKRFIIKGIQPRAYAVAPSLLRAAAAGGSGVGESGDKKGGDKAASSRPPIFGATAALVLQNIARSKDGKRVLKPSTAALVRAALMNPAVSGYVGEILTLLETTSKDEEEAM</sequence>
<dbReference type="GO" id="GO:0003677">
    <property type="term" value="F:DNA binding"/>
    <property type="evidence" value="ECO:0007669"/>
    <property type="project" value="InterPro"/>
</dbReference>
<reference evidence="7 8" key="1">
    <citation type="submission" date="2019-09" db="EMBL/GenBank/DDBJ databases">
        <authorList>
            <person name="Brejova B."/>
        </authorList>
    </citation>
    <scope>NUCLEOTIDE SEQUENCE [LARGE SCALE GENOMIC DNA]</scope>
</reference>
<evidence type="ECO:0000313" key="8">
    <source>
        <dbReference type="Proteomes" id="UP000398389"/>
    </source>
</evidence>
<accession>A0A5E8C4J6</accession>
<keyword evidence="3" id="KW-0804">Transcription</keyword>
<evidence type="ECO:0000259" key="6">
    <source>
        <dbReference type="PROSITE" id="PS51526"/>
    </source>
</evidence>
<feature type="compositionally biased region" description="Pro residues" evidence="5">
    <location>
        <begin position="109"/>
        <end position="119"/>
    </location>
</feature>
<feature type="domain" description="RFX-type winged-helix" evidence="6">
    <location>
        <begin position="537"/>
        <end position="617"/>
    </location>
</feature>
<name>A0A5E8C4J6_9ASCO</name>
<evidence type="ECO:0000256" key="1">
    <source>
        <dbReference type="ARBA" id="ARBA00022853"/>
    </source>
</evidence>
<evidence type="ECO:0000256" key="4">
    <source>
        <dbReference type="ARBA" id="ARBA00023242"/>
    </source>
</evidence>
<dbReference type="GeneID" id="43585173"/>
<keyword evidence="4" id="KW-0539">Nucleus</keyword>
<feature type="region of interest" description="Disordered" evidence="5">
    <location>
        <begin position="1"/>
        <end position="161"/>
    </location>
</feature>